<dbReference type="InterPro" id="IPR050706">
    <property type="entry name" value="Cyclic-di-GMP_PDE-like"/>
</dbReference>
<protein>
    <recommendedName>
        <fullName evidence="7">Membrane bound c-di-GMP receptor LapD</fullName>
    </recommendedName>
</protein>
<dbReference type="EMBL" id="JMQN01000042">
    <property type="protein sequence ID" value="KEA62984.1"/>
    <property type="molecule type" value="Genomic_DNA"/>
</dbReference>
<evidence type="ECO:0000256" key="1">
    <source>
        <dbReference type="SAM" id="Phobius"/>
    </source>
</evidence>
<dbReference type="Gene3D" id="6.20.270.20">
    <property type="entry name" value="LapD/MoxY periplasmic domain"/>
    <property type="match status" value="1"/>
</dbReference>
<dbReference type="CDD" id="cd01948">
    <property type="entry name" value="EAL"/>
    <property type="match status" value="1"/>
</dbReference>
<reference evidence="5 6" key="1">
    <citation type="submission" date="2014-04" db="EMBL/GenBank/DDBJ databases">
        <title>Marinobacterium kochiensis sp. nov., isolated from sediment sample collected from Kochi backwaters in Kerala, India.</title>
        <authorList>
            <person name="Singh A."/>
            <person name="Pinnaka A.K."/>
        </authorList>
    </citation>
    <scope>NUCLEOTIDE SEQUENCE [LARGE SCALE GENOMIC DNA]</scope>
    <source>
        <strain evidence="5 6">AK27</strain>
    </source>
</reference>
<keyword evidence="6" id="KW-1185">Reference proteome</keyword>
<dbReference type="Gene3D" id="6.10.340.10">
    <property type="match status" value="1"/>
</dbReference>
<evidence type="ECO:0000259" key="2">
    <source>
        <dbReference type="PROSITE" id="PS50883"/>
    </source>
</evidence>
<keyword evidence="1" id="KW-0472">Membrane</keyword>
<dbReference type="InterPro" id="IPR035919">
    <property type="entry name" value="EAL_sf"/>
</dbReference>
<dbReference type="PROSITE" id="PS50887">
    <property type="entry name" value="GGDEF"/>
    <property type="match status" value="1"/>
</dbReference>
<feature type="transmembrane region" description="Helical" evidence="1">
    <location>
        <begin position="153"/>
        <end position="175"/>
    </location>
</feature>
<dbReference type="Pfam" id="PF00672">
    <property type="entry name" value="HAMP"/>
    <property type="match status" value="1"/>
</dbReference>
<dbReference type="OrthoDB" id="5894408at2"/>
<dbReference type="SMART" id="SM00304">
    <property type="entry name" value="HAMP"/>
    <property type="match status" value="1"/>
</dbReference>
<organism evidence="5 6">
    <name type="scientific">Marinobacterium lacunae</name>
    <dbReference type="NCBI Taxonomy" id="1232683"/>
    <lineage>
        <taxon>Bacteria</taxon>
        <taxon>Pseudomonadati</taxon>
        <taxon>Pseudomonadota</taxon>
        <taxon>Gammaproteobacteria</taxon>
        <taxon>Oceanospirillales</taxon>
        <taxon>Oceanospirillaceae</taxon>
        <taxon>Marinobacterium</taxon>
    </lineage>
</organism>
<dbReference type="Pfam" id="PF16448">
    <property type="entry name" value="LapD_MoxY_N"/>
    <property type="match status" value="1"/>
</dbReference>
<dbReference type="Gene3D" id="3.30.70.270">
    <property type="match status" value="1"/>
</dbReference>
<dbReference type="InterPro" id="IPR043128">
    <property type="entry name" value="Rev_trsase/Diguanyl_cyclase"/>
</dbReference>
<dbReference type="Proteomes" id="UP000028252">
    <property type="component" value="Unassembled WGS sequence"/>
</dbReference>
<evidence type="ECO:0000259" key="3">
    <source>
        <dbReference type="PROSITE" id="PS50885"/>
    </source>
</evidence>
<keyword evidence="1" id="KW-0812">Transmembrane</keyword>
<sequence>MTLSKQLLLLISAMFLAIFTINFYTSLTNIRDYLQVESEIHAQDTATSLGLSLSPYILDEDDTILATMVNTIFDRGYYLEILLENMDGKELVRRTNPKTFEDVPQWFTELLPMETATADSEIDGGWVVGGKVYVTIHPGLGYLKLWQQAKDSLLFAAISLTIFIVLLFLMLRFVLSPLGRIEKLALSIADGQFATIDKLPWTTEIRNVAHAMNLMSGKIEKVITNLNNRLEETGKRLRVDELTGLETRTTFETEMKERFMSRQQGYLFIIRIDELGKLAATLSSEKVDAFIKQFVDETRAALKDQGVAGDFLYRIVGSEFILIADCQNQKSAEQLCEAVLKRLAALGAQYDKTSVAHIGGVAFDPQGTTAELVSAATEAYEKARLIGQNSFAFTEYSANTRSMDEWKRLVGDIVDNKRVEIDYGIKAYSLADNESDKLVLEEAMSRVLDEKGEALPIGTFISVAETLGRILEFDLHIVEQVIKRIRTEAIDHDIAVNVSFTALASNEFRSALYELLKDNQDIAGHLVFSVTAYGATRDIKAFASFIDFIHRNGARIILKRFESRFIAMDDLKQFRLDYIRLARIYTENIGNDSEKRRLVEAMKELGELLNVRILAESVASDADYQAVREIGLTAASR</sequence>
<dbReference type="GO" id="GO:0071111">
    <property type="term" value="F:cyclic-guanylate-specific phosphodiesterase activity"/>
    <property type="evidence" value="ECO:0007669"/>
    <property type="project" value="InterPro"/>
</dbReference>
<dbReference type="PANTHER" id="PTHR33121:SF79">
    <property type="entry name" value="CYCLIC DI-GMP PHOSPHODIESTERASE PDED-RELATED"/>
    <property type="match status" value="1"/>
</dbReference>
<dbReference type="PROSITE" id="PS50885">
    <property type="entry name" value="HAMP"/>
    <property type="match status" value="1"/>
</dbReference>
<dbReference type="PROSITE" id="PS50883">
    <property type="entry name" value="EAL"/>
    <property type="match status" value="1"/>
</dbReference>
<dbReference type="Pfam" id="PF00990">
    <property type="entry name" value="GGDEF"/>
    <property type="match status" value="1"/>
</dbReference>
<dbReference type="AlphaFoldDB" id="A0A081FWS9"/>
<dbReference type="InterPro" id="IPR032244">
    <property type="entry name" value="LapD_MoxY_N"/>
</dbReference>
<feature type="transmembrane region" description="Helical" evidence="1">
    <location>
        <begin position="6"/>
        <end position="25"/>
    </location>
</feature>
<proteinExistence type="predicted"/>
<dbReference type="InterPro" id="IPR000160">
    <property type="entry name" value="GGDEF_dom"/>
</dbReference>
<evidence type="ECO:0008006" key="7">
    <source>
        <dbReference type="Google" id="ProtNLM"/>
    </source>
</evidence>
<dbReference type="PANTHER" id="PTHR33121">
    <property type="entry name" value="CYCLIC DI-GMP PHOSPHODIESTERASE PDEF"/>
    <property type="match status" value="1"/>
</dbReference>
<dbReference type="PATRIC" id="fig|1232683.4.peg.2820"/>
<dbReference type="GO" id="GO:0016020">
    <property type="term" value="C:membrane"/>
    <property type="evidence" value="ECO:0007669"/>
    <property type="project" value="InterPro"/>
</dbReference>
<evidence type="ECO:0000259" key="4">
    <source>
        <dbReference type="PROSITE" id="PS50887"/>
    </source>
</evidence>
<feature type="domain" description="EAL" evidence="2">
    <location>
        <begin position="403"/>
        <end position="637"/>
    </location>
</feature>
<feature type="domain" description="HAMP" evidence="3">
    <location>
        <begin position="172"/>
        <end position="224"/>
    </location>
</feature>
<dbReference type="SUPFAM" id="SSF141868">
    <property type="entry name" value="EAL domain-like"/>
    <property type="match status" value="1"/>
</dbReference>
<dbReference type="eggNOG" id="COG5001">
    <property type="taxonomic scope" value="Bacteria"/>
</dbReference>
<evidence type="ECO:0000313" key="6">
    <source>
        <dbReference type="Proteomes" id="UP000028252"/>
    </source>
</evidence>
<dbReference type="STRING" id="1232683.ADIMK_2869"/>
<dbReference type="GO" id="GO:0007165">
    <property type="term" value="P:signal transduction"/>
    <property type="evidence" value="ECO:0007669"/>
    <property type="project" value="InterPro"/>
</dbReference>
<evidence type="ECO:0000313" key="5">
    <source>
        <dbReference type="EMBL" id="KEA62984.1"/>
    </source>
</evidence>
<dbReference type="InterPro" id="IPR029787">
    <property type="entry name" value="Nucleotide_cyclase"/>
</dbReference>
<dbReference type="Pfam" id="PF00563">
    <property type="entry name" value="EAL"/>
    <property type="match status" value="1"/>
</dbReference>
<dbReference type="InterPro" id="IPR042461">
    <property type="entry name" value="LapD_MoxY_peri_C"/>
</dbReference>
<dbReference type="RefSeq" id="WP_036189689.1">
    <property type="nucleotide sequence ID" value="NZ_JMQN01000042.1"/>
</dbReference>
<dbReference type="SUPFAM" id="SSF55073">
    <property type="entry name" value="Nucleotide cyclase"/>
    <property type="match status" value="1"/>
</dbReference>
<dbReference type="Gene3D" id="3.20.20.450">
    <property type="entry name" value="EAL domain"/>
    <property type="match status" value="1"/>
</dbReference>
<comment type="caution">
    <text evidence="5">The sequence shown here is derived from an EMBL/GenBank/DDBJ whole genome shotgun (WGS) entry which is preliminary data.</text>
</comment>
<keyword evidence="1" id="KW-1133">Transmembrane helix</keyword>
<dbReference type="InterPro" id="IPR001633">
    <property type="entry name" value="EAL_dom"/>
</dbReference>
<dbReference type="SMART" id="SM00267">
    <property type="entry name" value="GGDEF"/>
    <property type="match status" value="1"/>
</dbReference>
<accession>A0A081FWS9</accession>
<dbReference type="Gene3D" id="3.30.110.200">
    <property type="match status" value="1"/>
</dbReference>
<gene>
    <name evidence="5" type="ORF">ADIMK_2869</name>
</gene>
<name>A0A081FWS9_9GAMM</name>
<dbReference type="SMART" id="SM00052">
    <property type="entry name" value="EAL"/>
    <property type="match status" value="1"/>
</dbReference>
<feature type="domain" description="GGDEF" evidence="4">
    <location>
        <begin position="263"/>
        <end position="396"/>
    </location>
</feature>
<dbReference type="InterPro" id="IPR003660">
    <property type="entry name" value="HAMP_dom"/>
</dbReference>